<name>A0A4Q9NCT7_9APHY</name>
<proteinExistence type="predicted"/>
<keyword evidence="2" id="KW-1185">Reference proteome</keyword>
<dbReference type="Proteomes" id="UP000292082">
    <property type="component" value="Unassembled WGS sequence"/>
</dbReference>
<dbReference type="EMBL" id="ML145346">
    <property type="protein sequence ID" value="TBU51285.1"/>
    <property type="molecule type" value="Genomic_DNA"/>
</dbReference>
<evidence type="ECO:0000313" key="1">
    <source>
        <dbReference type="EMBL" id="TBU51285.1"/>
    </source>
</evidence>
<dbReference type="AlphaFoldDB" id="A0A4Q9NCT7"/>
<reference evidence="1 2" key="1">
    <citation type="submission" date="2019-01" db="EMBL/GenBank/DDBJ databases">
        <title>Draft genome sequences of three monokaryotic isolates of the white-rot basidiomycete fungus Dichomitus squalens.</title>
        <authorList>
            <consortium name="DOE Joint Genome Institute"/>
            <person name="Lopez S.C."/>
            <person name="Andreopoulos B."/>
            <person name="Pangilinan J."/>
            <person name="Lipzen A."/>
            <person name="Riley R."/>
            <person name="Ahrendt S."/>
            <person name="Ng V."/>
            <person name="Barry K."/>
            <person name="Daum C."/>
            <person name="Grigoriev I.V."/>
            <person name="Hilden K.S."/>
            <person name="Makela M.R."/>
            <person name="de Vries R.P."/>
        </authorList>
    </citation>
    <scope>NUCLEOTIDE SEQUENCE [LARGE SCALE GENOMIC DNA]</scope>
    <source>
        <strain evidence="1 2">CBS 464.89</strain>
    </source>
</reference>
<gene>
    <name evidence="1" type="ORF">BD310DRAFT_942422</name>
</gene>
<organism evidence="1 2">
    <name type="scientific">Dichomitus squalens</name>
    <dbReference type="NCBI Taxonomy" id="114155"/>
    <lineage>
        <taxon>Eukaryota</taxon>
        <taxon>Fungi</taxon>
        <taxon>Dikarya</taxon>
        <taxon>Basidiomycota</taxon>
        <taxon>Agaricomycotina</taxon>
        <taxon>Agaricomycetes</taxon>
        <taxon>Polyporales</taxon>
        <taxon>Polyporaceae</taxon>
        <taxon>Dichomitus</taxon>
    </lineage>
</organism>
<evidence type="ECO:0000313" key="2">
    <source>
        <dbReference type="Proteomes" id="UP000292082"/>
    </source>
</evidence>
<sequence length="105" mass="11672">MESTEHAVIILRDSNARRASYREQSLRALPRLRDHSPRLGPWTDGGSVRLRAFERDGAWRETTYVCVDEKKICRSVGALVFLIPMGSGHLALDGRGGEYSSDALG</sequence>
<protein>
    <submittedName>
        <fullName evidence="1">Uncharacterized protein</fullName>
    </submittedName>
</protein>
<accession>A0A4Q9NCT7</accession>